<feature type="domain" description="Glycoside hydrolase family 31 TIM barrel" evidence="3">
    <location>
        <begin position="267"/>
        <end position="593"/>
    </location>
</feature>
<dbReference type="GO" id="GO:0030246">
    <property type="term" value="F:carbohydrate binding"/>
    <property type="evidence" value="ECO:0007669"/>
    <property type="project" value="InterPro"/>
</dbReference>
<dbReference type="Proteomes" id="UP000019760">
    <property type="component" value="Unassembled WGS sequence"/>
</dbReference>
<feature type="domain" description="Glycoside hydrolase family 31 N-terminal" evidence="4">
    <location>
        <begin position="32"/>
        <end position="220"/>
    </location>
</feature>
<dbReference type="SUPFAM" id="SSF74650">
    <property type="entry name" value="Galactose mutarotase-like"/>
    <property type="match status" value="1"/>
</dbReference>
<dbReference type="Pfam" id="PF21365">
    <property type="entry name" value="Glyco_hydro_31_3rd"/>
    <property type="match status" value="1"/>
</dbReference>
<comment type="similarity">
    <text evidence="1 2">Belongs to the glycosyl hydrolase 31 family.</text>
</comment>
<dbReference type="InterPro" id="IPR017853">
    <property type="entry name" value="GH"/>
</dbReference>
<dbReference type="GO" id="GO:0005975">
    <property type="term" value="P:carbohydrate metabolic process"/>
    <property type="evidence" value="ECO:0007669"/>
    <property type="project" value="InterPro"/>
</dbReference>
<dbReference type="SUPFAM" id="SSF51445">
    <property type="entry name" value="(Trans)glycosidases"/>
    <property type="match status" value="1"/>
</dbReference>
<evidence type="ECO:0000259" key="3">
    <source>
        <dbReference type="Pfam" id="PF01055"/>
    </source>
</evidence>
<evidence type="ECO:0000259" key="4">
    <source>
        <dbReference type="Pfam" id="PF13802"/>
    </source>
</evidence>
<dbReference type="OrthoDB" id="176168at2"/>
<dbReference type="CDD" id="cd06599">
    <property type="entry name" value="GH31_glycosidase_Aec37"/>
    <property type="match status" value="1"/>
</dbReference>
<evidence type="ECO:0000313" key="7">
    <source>
        <dbReference type="Proteomes" id="UP000019760"/>
    </source>
</evidence>
<comment type="caution">
    <text evidence="6">The sequence shown here is derived from an EMBL/GenBank/DDBJ whole genome shotgun (WGS) entry which is preliminary data.</text>
</comment>
<dbReference type="AlphaFoldDB" id="A0A023D8P1"/>
<reference evidence="6 7" key="2">
    <citation type="journal article" date="2014" name="FEMS Microbiol. Lett.">
        <title>Draft genomic DNA sequence of the facultatively methylotrophic bacterium Acidomonas methanolica type strain MB58.</title>
        <authorList>
            <person name="Higashiura N."/>
            <person name="Hadano H."/>
            <person name="Hirakawa H."/>
            <person name="Matsutani M."/>
            <person name="Takabe S."/>
            <person name="Matsushita K."/>
            <person name="Azuma Y."/>
        </authorList>
    </citation>
    <scope>NUCLEOTIDE SEQUENCE [LARGE SCALE GENOMIC DNA]</scope>
    <source>
        <strain evidence="6 7">MB58</strain>
    </source>
</reference>
<evidence type="ECO:0000256" key="1">
    <source>
        <dbReference type="ARBA" id="ARBA00007806"/>
    </source>
</evidence>
<dbReference type="InterPro" id="IPR000322">
    <property type="entry name" value="Glyco_hydro_31_TIM"/>
</dbReference>
<evidence type="ECO:0000313" key="6">
    <source>
        <dbReference type="EMBL" id="GAJ30493.1"/>
    </source>
</evidence>
<accession>A0A023D8P1</accession>
<gene>
    <name evidence="6" type="ORF">Amme_141_009</name>
</gene>
<dbReference type="InterPro" id="IPR025887">
    <property type="entry name" value="Glyco_hydro_31_N_dom"/>
</dbReference>
<keyword evidence="2" id="KW-0326">Glycosidase</keyword>
<dbReference type="RefSeq" id="WP_042061629.1">
    <property type="nucleotide sequence ID" value="NZ_BAND01000140.1"/>
</dbReference>
<reference evidence="7" key="1">
    <citation type="journal article" date="2014" name="FEMS Microbiol. Lett.">
        <title>Draft Genomic DNA Sequence of the Facultatively Methylotrophic Bacterium Acidomonas methanolica type strain MB58.</title>
        <authorList>
            <person name="Higashiura N."/>
            <person name="Hadano H."/>
            <person name="Hirakawa H."/>
            <person name="Matsutani M."/>
            <person name="Takabe S."/>
            <person name="Matsushita K."/>
            <person name="Azuma Y."/>
        </authorList>
    </citation>
    <scope>NUCLEOTIDE SEQUENCE [LARGE SCALE GENOMIC DNA]</scope>
    <source>
        <strain evidence="7">MB58</strain>
    </source>
</reference>
<dbReference type="Pfam" id="PF01055">
    <property type="entry name" value="Glyco_hydro_31_2nd"/>
    <property type="match status" value="1"/>
</dbReference>
<dbReference type="Gene3D" id="2.60.40.1760">
    <property type="entry name" value="glycosyl hydrolase (family 31)"/>
    <property type="match status" value="1"/>
</dbReference>
<dbReference type="EMBL" id="BAND01000140">
    <property type="protein sequence ID" value="GAJ30493.1"/>
    <property type="molecule type" value="Genomic_DNA"/>
</dbReference>
<dbReference type="SUPFAM" id="SSF51011">
    <property type="entry name" value="Glycosyl hydrolase domain"/>
    <property type="match status" value="1"/>
</dbReference>
<dbReference type="Pfam" id="PF13802">
    <property type="entry name" value="Gal_mutarotas_2"/>
    <property type="match status" value="1"/>
</dbReference>
<dbReference type="CDD" id="cd14752">
    <property type="entry name" value="GH31_N"/>
    <property type="match status" value="1"/>
</dbReference>
<evidence type="ECO:0000256" key="2">
    <source>
        <dbReference type="RuleBase" id="RU361185"/>
    </source>
</evidence>
<sequence length="797" mass="87846">MRNATLSAPPVFSLSGQGTGWVALTSDTGARAEVFVLEDDIVRLLVMPGGATALPPSWAIAPGAEDVAEPGRDRHATDGFSLPAFTLDCTEGTIVIRTARLRLTVTLRGLRCCWAQKIGEDWVEMFSDRATQAYNFGWWDARAYHYVARADGESYYGLGERAGALDLAGRRHRLRMMDPMGYDAEHTDALYKSIPFILAADQARHCFGMFYDTMADASVDLGCEIDNYHGNYRYFVSEDARDIDLYVIAGPDPLAVVKRFTWLTGRPALMPAWSLGYSGSTMTYTDAPDAYDQMMTFVDKLRRYDIGCSSFHLSSGYTSIGDKRYVFNWNRDKFPDPAAFITAYRDAGIELVPNIKPALLRSHPRYDEVAAGGYFVNDAQGDPVEAQFWDEVGSFIDFTNPQAAVWWREGLTANLLDYGILSTWNDNNEYGLWDPRARFDYFGQPGPAAYGLSLQPLLMMRASRAAQMARWPDKRPYVVTRSGMAGMQRYAQTWSGDNYTAWKTIRYNARMGLSLALSGVSNTGHDIGGFYGPSPGPELLVRWVQAGITLPRFSIHSWNAAGAVSEPWMHPEVLPEITGLMALRQRLEPFLFDLAVASHRHYEPMLRPVWTMFPHQPEAWQEQDTYMLGPDVLVAIIAEPGREEVEVNLPGEGAWTHLFTGQTYAAGRARVKCTLADPPVMLVRSGAVVVLAAGKTGFGVTPEITRLVICPPAGNGVIPWVHYDERVRAVEGGPACSGTVTADGSALRIEIELVDGGAELPQMVIPPGETRSVTVNGVPVATVLADGWLTLRPGPAA</sequence>
<evidence type="ECO:0000259" key="5">
    <source>
        <dbReference type="Pfam" id="PF21365"/>
    </source>
</evidence>
<dbReference type="InterPro" id="IPR048395">
    <property type="entry name" value="Glyco_hydro_31_C"/>
</dbReference>
<organism evidence="6 7">
    <name type="scientific">Acidomonas methanolica NBRC 104435</name>
    <dbReference type="NCBI Taxonomy" id="1231351"/>
    <lineage>
        <taxon>Bacteria</taxon>
        <taxon>Pseudomonadati</taxon>
        <taxon>Pseudomonadota</taxon>
        <taxon>Alphaproteobacteria</taxon>
        <taxon>Acetobacterales</taxon>
        <taxon>Acetobacteraceae</taxon>
        <taxon>Acidomonas</taxon>
    </lineage>
</organism>
<dbReference type="InterPro" id="IPR011013">
    <property type="entry name" value="Gal_mutarotase_sf_dom"/>
</dbReference>
<dbReference type="PANTHER" id="PTHR22762">
    <property type="entry name" value="ALPHA-GLUCOSIDASE"/>
    <property type="match status" value="1"/>
</dbReference>
<keyword evidence="2 6" id="KW-0378">Hydrolase</keyword>
<keyword evidence="7" id="KW-1185">Reference proteome</keyword>
<dbReference type="PANTHER" id="PTHR22762:SF165">
    <property type="entry name" value="PUTATIVE (AFU_ORTHOLOGUE AFUA_1G06560)-RELATED"/>
    <property type="match status" value="1"/>
</dbReference>
<name>A0A023D8P1_ACIMT</name>
<dbReference type="Gene3D" id="2.60.40.1180">
    <property type="entry name" value="Golgi alpha-mannosidase II"/>
    <property type="match status" value="1"/>
</dbReference>
<feature type="domain" description="Glycosyl hydrolase family 31 C-terminal" evidence="5">
    <location>
        <begin position="603"/>
        <end position="689"/>
    </location>
</feature>
<dbReference type="GO" id="GO:0004553">
    <property type="term" value="F:hydrolase activity, hydrolyzing O-glycosyl compounds"/>
    <property type="evidence" value="ECO:0007669"/>
    <property type="project" value="InterPro"/>
</dbReference>
<dbReference type="InterPro" id="IPR013780">
    <property type="entry name" value="Glyco_hydro_b"/>
</dbReference>
<dbReference type="Gene3D" id="3.20.20.80">
    <property type="entry name" value="Glycosidases"/>
    <property type="match status" value="1"/>
</dbReference>
<proteinExistence type="inferred from homology"/>
<protein>
    <submittedName>
        <fullName evidence="6">Glycosyl hydrolase</fullName>
    </submittedName>
</protein>